<proteinExistence type="predicted"/>
<dbReference type="AlphaFoldDB" id="A0A0F9LWY6"/>
<accession>A0A0F9LWY6</accession>
<dbReference type="SUPFAM" id="SSF52980">
    <property type="entry name" value="Restriction endonuclease-like"/>
    <property type="match status" value="1"/>
</dbReference>
<gene>
    <name evidence="1" type="ORF">LCGC14_1226400</name>
</gene>
<dbReference type="EMBL" id="LAZR01006506">
    <property type="protein sequence ID" value="KKM91651.1"/>
    <property type="molecule type" value="Genomic_DNA"/>
</dbReference>
<dbReference type="Gene3D" id="3.90.320.10">
    <property type="match status" value="1"/>
</dbReference>
<dbReference type="InterPro" id="IPR011335">
    <property type="entry name" value="Restrct_endonuc-II-like"/>
</dbReference>
<sequence length="428" mass="48532">MTDLTPYLPAQSETVKAIFDHYKKVGDAEPIRGYLGASIIGHPCSRYLWYTFRHCCKPEFDGRIRRLFETGNLAEDRFVENLVQIGVTVYSVVPGTNEQQFEVKALHGHFSGHMDGCALGIPEAPKTWHVLEFKTHNTKSFANLKRQGVQKAKPQHYAQIQIYMHLTGMTRALYLAVNKDTDDLYSERIRYDAEYATQLMEKAEGIIVAITPPERVGRRPDSYHCKWCDTQSLCWGYQHEKDILKVVPKCSALPIPALSCRQCWHAEPVMSGQFGQWACKKHKRSLSPECQVRLCEDHLVLPGLLTIKEPPGGYSSKELQKLPVSLLKNKMITTAKNLFSATVTDCQQDVLHRYPEGGSRTIWKGPTGELEAAWDKKYGEKLLGLTPIARCNLPFHNAAEFEGGRVAIVWKEKEQIGTTQAEIREEVE</sequence>
<evidence type="ECO:0000313" key="1">
    <source>
        <dbReference type="EMBL" id="KKM91651.1"/>
    </source>
</evidence>
<protein>
    <recommendedName>
        <fullName evidence="2">PD-(D/E)XK endonuclease-like domain-containing protein</fullName>
    </recommendedName>
</protein>
<reference evidence="1" key="1">
    <citation type="journal article" date="2015" name="Nature">
        <title>Complex archaea that bridge the gap between prokaryotes and eukaryotes.</title>
        <authorList>
            <person name="Spang A."/>
            <person name="Saw J.H."/>
            <person name="Jorgensen S.L."/>
            <person name="Zaremba-Niedzwiedzka K."/>
            <person name="Martijn J."/>
            <person name="Lind A.E."/>
            <person name="van Eijk R."/>
            <person name="Schleper C."/>
            <person name="Guy L."/>
            <person name="Ettema T.J."/>
        </authorList>
    </citation>
    <scope>NUCLEOTIDE SEQUENCE</scope>
</reference>
<name>A0A0F9LWY6_9ZZZZ</name>
<organism evidence="1">
    <name type="scientific">marine sediment metagenome</name>
    <dbReference type="NCBI Taxonomy" id="412755"/>
    <lineage>
        <taxon>unclassified sequences</taxon>
        <taxon>metagenomes</taxon>
        <taxon>ecological metagenomes</taxon>
    </lineage>
</organism>
<comment type="caution">
    <text evidence="1">The sequence shown here is derived from an EMBL/GenBank/DDBJ whole genome shotgun (WGS) entry which is preliminary data.</text>
</comment>
<evidence type="ECO:0008006" key="2">
    <source>
        <dbReference type="Google" id="ProtNLM"/>
    </source>
</evidence>
<dbReference type="InterPro" id="IPR011604">
    <property type="entry name" value="PDDEXK-like_dom_sf"/>
</dbReference>